<evidence type="ECO:0000313" key="5">
    <source>
        <dbReference type="EMBL" id="GLR70597.1"/>
    </source>
</evidence>
<sequence>MDHNTLHSRRGIDESFIALEKQSMLLSAERLLRALCNTGAFAHLGFLFFFLLIDAYWLAAVNVVSVIIWLIAAIQNVRQRHQLCVRLIVLEMVGHALIVTIAMGTHLGFHYYLWPLAALILASPVKSVKKAIIICLVIAVSFICAYLLSRNVEYTYALPELIPYVYSINVILAIVPFIIVMLYLKRISTSSAKRFFIEANTDAMTGAYNRRYIEQLFSSGTSERRRHFEQYMVLICDIEKLSDLNGRFGHEVTDQVINSVHDAIKSNIRDTDVLARWSGEEFLILLTNANYESTQMLAEKIQRSVEQEYVVKDISNLPVMLSFGIGASSTARDFSDVVRMADLDMYQAKAKKLAEKEFD</sequence>
<protein>
    <recommendedName>
        <fullName evidence="1">diguanylate cyclase</fullName>
        <ecNumber evidence="1">2.7.7.65</ecNumber>
    </recommendedName>
</protein>
<dbReference type="EMBL" id="BSOT01000005">
    <property type="protein sequence ID" value="GLR70597.1"/>
    <property type="molecule type" value="Genomic_DNA"/>
</dbReference>
<dbReference type="RefSeq" id="WP_284216890.1">
    <property type="nucleotide sequence ID" value="NZ_BSOT01000005.1"/>
</dbReference>
<comment type="catalytic activity">
    <reaction evidence="2">
        <text>2 GTP = 3',3'-c-di-GMP + 2 diphosphate</text>
        <dbReference type="Rhea" id="RHEA:24898"/>
        <dbReference type="ChEBI" id="CHEBI:33019"/>
        <dbReference type="ChEBI" id="CHEBI:37565"/>
        <dbReference type="ChEBI" id="CHEBI:58805"/>
        <dbReference type="EC" id="2.7.7.65"/>
    </reaction>
</comment>
<organism evidence="5 6">
    <name type="scientific">Agaribacter marinus</name>
    <dbReference type="NCBI Taxonomy" id="1431249"/>
    <lineage>
        <taxon>Bacteria</taxon>
        <taxon>Pseudomonadati</taxon>
        <taxon>Pseudomonadota</taxon>
        <taxon>Gammaproteobacteria</taxon>
        <taxon>Alteromonadales</taxon>
        <taxon>Alteromonadaceae</taxon>
        <taxon>Agaribacter</taxon>
    </lineage>
</organism>
<dbReference type="InterPro" id="IPR000160">
    <property type="entry name" value="GGDEF_dom"/>
</dbReference>
<dbReference type="InterPro" id="IPR043128">
    <property type="entry name" value="Rev_trsase/Diguanyl_cyclase"/>
</dbReference>
<feature type="transmembrane region" description="Helical" evidence="3">
    <location>
        <begin position="31"/>
        <end position="50"/>
    </location>
</feature>
<feature type="transmembrane region" description="Helical" evidence="3">
    <location>
        <begin position="132"/>
        <end position="149"/>
    </location>
</feature>
<dbReference type="AlphaFoldDB" id="A0AA37SWY7"/>
<comment type="caution">
    <text evidence="5">The sequence shown here is derived from an EMBL/GenBank/DDBJ whole genome shotgun (WGS) entry which is preliminary data.</text>
</comment>
<feature type="domain" description="GGDEF" evidence="4">
    <location>
        <begin position="229"/>
        <end position="359"/>
    </location>
</feature>
<dbReference type="Pfam" id="PF00990">
    <property type="entry name" value="GGDEF"/>
    <property type="match status" value="1"/>
</dbReference>
<feature type="transmembrane region" description="Helical" evidence="3">
    <location>
        <begin position="161"/>
        <end position="184"/>
    </location>
</feature>
<name>A0AA37SWY7_9ALTE</name>
<dbReference type="InterPro" id="IPR029787">
    <property type="entry name" value="Nucleotide_cyclase"/>
</dbReference>
<dbReference type="Gene3D" id="3.30.70.270">
    <property type="match status" value="1"/>
</dbReference>
<gene>
    <name evidence="5" type="ORF">GCM10007852_15050</name>
</gene>
<evidence type="ECO:0000256" key="2">
    <source>
        <dbReference type="ARBA" id="ARBA00034247"/>
    </source>
</evidence>
<dbReference type="NCBIfam" id="TIGR00254">
    <property type="entry name" value="GGDEF"/>
    <property type="match status" value="1"/>
</dbReference>
<evidence type="ECO:0000256" key="3">
    <source>
        <dbReference type="SAM" id="Phobius"/>
    </source>
</evidence>
<evidence type="ECO:0000256" key="1">
    <source>
        <dbReference type="ARBA" id="ARBA00012528"/>
    </source>
</evidence>
<keyword evidence="3" id="KW-0812">Transmembrane</keyword>
<dbReference type="SMART" id="SM00267">
    <property type="entry name" value="GGDEF"/>
    <property type="match status" value="1"/>
</dbReference>
<keyword evidence="3" id="KW-1133">Transmembrane helix</keyword>
<keyword evidence="3" id="KW-0472">Membrane</keyword>
<accession>A0AA37SWY7</accession>
<dbReference type="PANTHER" id="PTHR45138">
    <property type="entry name" value="REGULATORY COMPONENTS OF SENSORY TRANSDUCTION SYSTEM"/>
    <property type="match status" value="1"/>
</dbReference>
<dbReference type="EC" id="2.7.7.65" evidence="1"/>
<dbReference type="Proteomes" id="UP001156601">
    <property type="component" value="Unassembled WGS sequence"/>
</dbReference>
<dbReference type="PANTHER" id="PTHR45138:SF9">
    <property type="entry name" value="DIGUANYLATE CYCLASE DGCM-RELATED"/>
    <property type="match status" value="1"/>
</dbReference>
<dbReference type="SUPFAM" id="SSF55073">
    <property type="entry name" value="Nucleotide cyclase"/>
    <property type="match status" value="1"/>
</dbReference>
<proteinExistence type="predicted"/>
<evidence type="ECO:0000313" key="6">
    <source>
        <dbReference type="Proteomes" id="UP001156601"/>
    </source>
</evidence>
<keyword evidence="6" id="KW-1185">Reference proteome</keyword>
<feature type="transmembrane region" description="Helical" evidence="3">
    <location>
        <begin position="56"/>
        <end position="74"/>
    </location>
</feature>
<dbReference type="PROSITE" id="PS50887">
    <property type="entry name" value="GGDEF"/>
    <property type="match status" value="1"/>
</dbReference>
<reference evidence="5" key="1">
    <citation type="journal article" date="2014" name="Int. J. Syst. Evol. Microbiol.">
        <title>Complete genome sequence of Corynebacterium casei LMG S-19264T (=DSM 44701T), isolated from a smear-ripened cheese.</title>
        <authorList>
            <consortium name="US DOE Joint Genome Institute (JGI-PGF)"/>
            <person name="Walter F."/>
            <person name="Albersmeier A."/>
            <person name="Kalinowski J."/>
            <person name="Ruckert C."/>
        </authorList>
    </citation>
    <scope>NUCLEOTIDE SEQUENCE</scope>
    <source>
        <strain evidence="5">NBRC 110023</strain>
    </source>
</reference>
<dbReference type="InterPro" id="IPR050469">
    <property type="entry name" value="Diguanylate_Cyclase"/>
</dbReference>
<dbReference type="CDD" id="cd01949">
    <property type="entry name" value="GGDEF"/>
    <property type="match status" value="1"/>
</dbReference>
<dbReference type="GO" id="GO:0052621">
    <property type="term" value="F:diguanylate cyclase activity"/>
    <property type="evidence" value="ECO:0007669"/>
    <property type="project" value="UniProtKB-EC"/>
</dbReference>
<feature type="transmembrane region" description="Helical" evidence="3">
    <location>
        <begin position="83"/>
        <end position="103"/>
    </location>
</feature>
<evidence type="ECO:0000259" key="4">
    <source>
        <dbReference type="PROSITE" id="PS50887"/>
    </source>
</evidence>
<reference evidence="5" key="2">
    <citation type="submission" date="2023-01" db="EMBL/GenBank/DDBJ databases">
        <title>Draft genome sequence of Agaribacter marinus strain NBRC 110023.</title>
        <authorList>
            <person name="Sun Q."/>
            <person name="Mori K."/>
        </authorList>
    </citation>
    <scope>NUCLEOTIDE SEQUENCE</scope>
    <source>
        <strain evidence="5">NBRC 110023</strain>
    </source>
</reference>